<dbReference type="GO" id="GO:0017000">
    <property type="term" value="P:antibiotic biosynthetic process"/>
    <property type="evidence" value="ECO:0007669"/>
    <property type="project" value="UniProtKB-ARBA"/>
</dbReference>
<dbReference type="GO" id="GO:0016758">
    <property type="term" value="F:hexosyltransferase activity"/>
    <property type="evidence" value="ECO:0007669"/>
    <property type="project" value="UniProtKB-ARBA"/>
</dbReference>
<feature type="domain" description="Erythromycin biosynthesis protein CIII-like C-terminal" evidence="1">
    <location>
        <begin position="301"/>
        <end position="391"/>
    </location>
</feature>
<evidence type="ECO:0000313" key="2">
    <source>
        <dbReference type="EMBL" id="CAA9503511.1"/>
    </source>
</evidence>
<organism evidence="2">
    <name type="scientific">uncultured Sphingomonas sp</name>
    <dbReference type="NCBI Taxonomy" id="158754"/>
    <lineage>
        <taxon>Bacteria</taxon>
        <taxon>Pseudomonadati</taxon>
        <taxon>Pseudomonadota</taxon>
        <taxon>Alphaproteobacteria</taxon>
        <taxon>Sphingomonadales</taxon>
        <taxon>Sphingomonadaceae</taxon>
        <taxon>Sphingomonas</taxon>
        <taxon>environmental samples</taxon>
    </lineage>
</organism>
<dbReference type="InterPro" id="IPR050426">
    <property type="entry name" value="Glycosyltransferase_28"/>
</dbReference>
<reference evidence="2" key="1">
    <citation type="submission" date="2020-02" db="EMBL/GenBank/DDBJ databases">
        <authorList>
            <person name="Meier V. D."/>
        </authorList>
    </citation>
    <scope>NUCLEOTIDE SEQUENCE</scope>
    <source>
        <strain evidence="2">AVDCRST_MAG62</strain>
    </source>
</reference>
<dbReference type="AlphaFoldDB" id="A0A6J4SRS6"/>
<evidence type="ECO:0000259" key="1">
    <source>
        <dbReference type="Pfam" id="PF06722"/>
    </source>
</evidence>
<dbReference type="PANTHER" id="PTHR48050:SF13">
    <property type="entry name" value="STEROL 3-BETA-GLUCOSYLTRANSFERASE UGT80A2"/>
    <property type="match status" value="1"/>
</dbReference>
<dbReference type="EMBL" id="CADCWB010000014">
    <property type="protein sequence ID" value="CAA9503511.1"/>
    <property type="molecule type" value="Genomic_DNA"/>
</dbReference>
<dbReference type="SUPFAM" id="SSF53756">
    <property type="entry name" value="UDP-Glycosyltransferase/glycogen phosphorylase"/>
    <property type="match status" value="1"/>
</dbReference>
<keyword evidence="2" id="KW-0808">Transferase</keyword>
<dbReference type="CDD" id="cd03784">
    <property type="entry name" value="GT1_Gtf-like"/>
    <property type="match status" value="1"/>
</dbReference>
<accession>A0A6J4SRS6</accession>
<dbReference type="PANTHER" id="PTHR48050">
    <property type="entry name" value="STEROL 3-BETA-GLUCOSYLTRANSFERASE"/>
    <property type="match status" value="1"/>
</dbReference>
<name>A0A6J4SRS6_9SPHN</name>
<dbReference type="Gene3D" id="3.40.50.2000">
    <property type="entry name" value="Glycogen Phosphorylase B"/>
    <property type="match status" value="2"/>
</dbReference>
<dbReference type="InterPro" id="IPR010610">
    <property type="entry name" value="EryCIII-like_C"/>
</dbReference>
<sequence length="410" mass="43838">MAHFALICPPFASHIHSFAALGEELVRRGHRATFVLNAGADTGATALAVERVQGRSGDPALTRVMRSATRPSGLMGTLRTIADSAALTDQLCAGAPAILRRLGVDAIIADQLEPAGGLVAAGLGLPFVSLAAALPINRAPGVVLPFLDWPYDSSPRGLKRVRGAERIERLLSRRQHRVIARWSDRFGLEPRRRTLHDCLSPDTQVAQVVCGYDLPRPEPLPFEGVGPIRRPEEEAGGDQLPFAFDPSRPLVFATFGTLQGGRIHLFRAIADACREAGADLLVVHGGQLSTAQAKGIGATFITDFVPYRAVLKRATLCITHGGSNTVLDALACAVPLLVRPVAFDQKGNLARILHHGFGERLARRGIAGQIRQLLGDPTYQARCSRIAHEIAQAGGRARAADIAEGVLARR</sequence>
<protein>
    <submittedName>
        <fullName evidence="2">Zeaxanthin glucosyl transferase</fullName>
    </submittedName>
</protein>
<dbReference type="InterPro" id="IPR002213">
    <property type="entry name" value="UDP_glucos_trans"/>
</dbReference>
<proteinExistence type="predicted"/>
<gene>
    <name evidence="2" type="ORF">AVDCRST_MAG62-101</name>
</gene>
<dbReference type="GO" id="GO:0008194">
    <property type="term" value="F:UDP-glycosyltransferase activity"/>
    <property type="evidence" value="ECO:0007669"/>
    <property type="project" value="InterPro"/>
</dbReference>
<dbReference type="Pfam" id="PF06722">
    <property type="entry name" value="EryCIII-like_C"/>
    <property type="match status" value="1"/>
</dbReference>